<sequence>MSEPQDVPPVSAEAWFTARLAFETDPADVAADRAAGRPLVLLDVRSRPAWEQGHVPGARHVPGAELADRLGELPPAAEDPSVVVYCWGPGCNGSTKAALVLARAGYRDVREMIGGYEYWAREGLAVETAGGRTRRAVDPLTGVAPPG</sequence>
<name>A0ABW0GRU2_9MICO</name>
<dbReference type="PANTHER" id="PTHR43031:SF1">
    <property type="entry name" value="PYRIDINE NUCLEOTIDE-DISULPHIDE OXIDOREDUCTASE"/>
    <property type="match status" value="1"/>
</dbReference>
<accession>A0ABW0GRU2</accession>
<reference evidence="3" key="1">
    <citation type="journal article" date="2019" name="Int. J. Syst. Evol. Microbiol.">
        <title>The Global Catalogue of Microorganisms (GCM) 10K type strain sequencing project: providing services to taxonomists for standard genome sequencing and annotation.</title>
        <authorList>
            <consortium name="The Broad Institute Genomics Platform"/>
            <consortium name="The Broad Institute Genome Sequencing Center for Infectious Disease"/>
            <person name="Wu L."/>
            <person name="Ma J."/>
        </authorList>
    </citation>
    <scope>NUCLEOTIDE SEQUENCE [LARGE SCALE GENOMIC DNA]</scope>
    <source>
        <strain evidence="3">CCUG 43114</strain>
    </source>
</reference>
<dbReference type="PANTHER" id="PTHR43031">
    <property type="entry name" value="FAD-DEPENDENT OXIDOREDUCTASE"/>
    <property type="match status" value="1"/>
</dbReference>
<evidence type="ECO:0000313" key="3">
    <source>
        <dbReference type="Proteomes" id="UP001596122"/>
    </source>
</evidence>
<evidence type="ECO:0000313" key="2">
    <source>
        <dbReference type="EMBL" id="MFC5382719.1"/>
    </source>
</evidence>
<dbReference type="SMART" id="SM00450">
    <property type="entry name" value="RHOD"/>
    <property type="match status" value="1"/>
</dbReference>
<dbReference type="PROSITE" id="PS50206">
    <property type="entry name" value="RHODANESE_3"/>
    <property type="match status" value="1"/>
</dbReference>
<keyword evidence="3" id="KW-1185">Reference proteome</keyword>
<dbReference type="Proteomes" id="UP001596122">
    <property type="component" value="Unassembled WGS sequence"/>
</dbReference>
<dbReference type="Pfam" id="PF00581">
    <property type="entry name" value="Rhodanese"/>
    <property type="match status" value="1"/>
</dbReference>
<dbReference type="InterPro" id="IPR001763">
    <property type="entry name" value="Rhodanese-like_dom"/>
</dbReference>
<dbReference type="RefSeq" id="WP_340270432.1">
    <property type="nucleotide sequence ID" value="NZ_JBBEOG010000006.1"/>
</dbReference>
<dbReference type="InterPro" id="IPR036873">
    <property type="entry name" value="Rhodanese-like_dom_sf"/>
</dbReference>
<dbReference type="EMBL" id="JBHSLD010000028">
    <property type="protein sequence ID" value="MFC5382719.1"/>
    <property type="molecule type" value="Genomic_DNA"/>
</dbReference>
<comment type="caution">
    <text evidence="2">The sequence shown here is derived from an EMBL/GenBank/DDBJ whole genome shotgun (WGS) entry which is preliminary data.</text>
</comment>
<feature type="domain" description="Rhodanese" evidence="1">
    <location>
        <begin position="35"/>
        <end position="128"/>
    </location>
</feature>
<proteinExistence type="predicted"/>
<dbReference type="Gene3D" id="3.40.250.10">
    <property type="entry name" value="Rhodanese-like domain"/>
    <property type="match status" value="1"/>
</dbReference>
<organism evidence="2 3">
    <name type="scientific">Aquipuribacter nitratireducens</name>
    <dbReference type="NCBI Taxonomy" id="650104"/>
    <lineage>
        <taxon>Bacteria</taxon>
        <taxon>Bacillati</taxon>
        <taxon>Actinomycetota</taxon>
        <taxon>Actinomycetes</taxon>
        <taxon>Micrococcales</taxon>
        <taxon>Intrasporangiaceae</taxon>
        <taxon>Aquipuribacter</taxon>
    </lineage>
</organism>
<dbReference type="SUPFAM" id="SSF52821">
    <property type="entry name" value="Rhodanese/Cell cycle control phosphatase"/>
    <property type="match status" value="1"/>
</dbReference>
<dbReference type="InterPro" id="IPR050229">
    <property type="entry name" value="GlpE_sulfurtransferase"/>
</dbReference>
<evidence type="ECO:0000259" key="1">
    <source>
        <dbReference type="PROSITE" id="PS50206"/>
    </source>
</evidence>
<protein>
    <submittedName>
        <fullName evidence="2">Rhodanese-like domain-containing protein</fullName>
    </submittedName>
</protein>
<gene>
    <name evidence="2" type="ORF">ACFPJ6_18290</name>
</gene>